<dbReference type="eggNOG" id="COG3755">
    <property type="taxonomic scope" value="Bacteria"/>
</dbReference>
<name>Q88R27_PSEPK</name>
<reference evidence="5" key="2">
    <citation type="submission" date="2009-03" db="PDB data bank">
        <title>Crystal structure of secreted protein of unknown function (DUF1311) (NP_742474.1) from Pseudomonas putida KT2440 at 1.85 A resolution.</title>
        <authorList>
            <consortium name="Joint Center for Structural Genomics (JCSG)"/>
        </authorList>
    </citation>
    <scope>X-RAY CRYSTALLOGRAPHY (1.85 ANGSTROMS) OF 23-143</scope>
    <scope>DISULFIDE BONDS</scope>
</reference>
<feature type="disulfide bond" evidence="5">
    <location>
        <begin position="95"/>
        <end position="116"/>
    </location>
</feature>
<keyword evidence="5" id="KW-0002">3D-structure</keyword>
<dbReference type="EvolutionaryTrace" id="Q88R27"/>
<protein>
    <recommendedName>
        <fullName evidence="2">Lysozyme inhibitor LprI-like N-terminal domain-containing protein</fullName>
    </recommendedName>
</protein>
<accession>Q88R27</accession>
<evidence type="ECO:0007829" key="5">
    <source>
        <dbReference type="PDB" id="3GI7"/>
    </source>
</evidence>
<feature type="signal peptide" evidence="1">
    <location>
        <begin position="1"/>
        <end position="23"/>
    </location>
</feature>
<evidence type="ECO:0000256" key="1">
    <source>
        <dbReference type="SAM" id="SignalP"/>
    </source>
</evidence>
<dbReference type="KEGG" id="ppu:PP_0307"/>
<feature type="domain" description="Lysozyme inhibitor LprI-like N-terminal" evidence="2">
    <location>
        <begin position="31"/>
        <end position="128"/>
    </location>
</feature>
<dbReference type="STRING" id="160488.PP_0307"/>
<keyword evidence="1" id="KW-0732">Signal</keyword>
<sequence>MRRKRMKSMAWLVLLAIVSGAQADEEESTPCDNVETDQQTFACAAFNKQVAERELQSAYDELIERMRDQFGDEAGLMSRIEAAEKVWSQLRDADCKVETHAEQPGSNAYQIAWNSCIAQRSDERAEYLRSLGSQNSDEPAPED</sequence>
<dbReference type="PaxDb" id="160488-PP_0307"/>
<dbReference type="PDB" id="3GI7">
    <property type="method" value="X-ray"/>
    <property type="resolution" value="1.85 A"/>
    <property type="chains" value="A/B=23-143"/>
</dbReference>
<dbReference type="AlphaFoldDB" id="Q88R27"/>
<dbReference type="PhylomeDB" id="Q88R27"/>
<proteinExistence type="evidence at protein level"/>
<dbReference type="OrthoDB" id="7014873at2"/>
<evidence type="ECO:0000313" key="3">
    <source>
        <dbReference type="EMBL" id="AAN65938.1"/>
    </source>
</evidence>
<reference evidence="3 4" key="1">
    <citation type="journal article" date="2002" name="Environ. Microbiol.">
        <title>Complete genome sequence and comparative analysis of the metabolically versatile Pseudomonas putida KT2440.</title>
        <authorList>
            <person name="Nelson K.E."/>
            <person name="Weinel C."/>
            <person name="Paulsen I.T."/>
            <person name="Dodson R.J."/>
            <person name="Hilbert H."/>
            <person name="Martins dos Santos V.A."/>
            <person name="Fouts D.E."/>
            <person name="Gill S.R."/>
            <person name="Pop M."/>
            <person name="Holmes M."/>
            <person name="Brinkac L."/>
            <person name="Beanan M."/>
            <person name="DeBoy R.T."/>
            <person name="Daugherty S."/>
            <person name="Kolonay J."/>
            <person name="Madupu R."/>
            <person name="Nelson W."/>
            <person name="White O."/>
            <person name="Peterson J."/>
            <person name="Khouri H."/>
            <person name="Hance I."/>
            <person name="Chris Lee P."/>
            <person name="Holtzapple E."/>
            <person name="Scanlan D."/>
            <person name="Tran K."/>
            <person name="Moazzez A."/>
            <person name="Utterback T."/>
            <person name="Rizzo M."/>
            <person name="Lee K."/>
            <person name="Kosack D."/>
            <person name="Moestl D."/>
            <person name="Wedler H."/>
            <person name="Lauber J."/>
            <person name="Stjepandic D."/>
            <person name="Hoheisel J."/>
            <person name="Straetz M."/>
            <person name="Heim S."/>
            <person name="Kiewitz C."/>
            <person name="Eisen J.A."/>
            <person name="Timmis K.N."/>
            <person name="Dusterhoft A."/>
            <person name="Tummler B."/>
            <person name="Fraser C.M."/>
        </authorList>
    </citation>
    <scope>NUCLEOTIDE SEQUENCE [LARGE SCALE GENOMIC DNA]</scope>
    <source>
        <strain evidence="4">ATCC 47054 / DSM 6125 / CFBP 8728 / NCIMB 11950 / KT2440</strain>
    </source>
</reference>
<reference evidence="3 4" key="3">
    <citation type="journal article" date="2016" name="Environ. Microbiol.">
        <title>The revisited genome of Pseudomonas putida KT2440 enlightens its value as a robust metabolic chassis.</title>
        <authorList>
            <person name="Belda E."/>
            <person name="van Heck R.G."/>
            <person name="Lopez-Sanchez M.J."/>
            <person name="Cruveiller S."/>
            <person name="Barbe V."/>
            <person name="Fraser C."/>
            <person name="Klenk H.P."/>
            <person name="Petersen J."/>
            <person name="Morgat A."/>
            <person name="Nikel P.I."/>
            <person name="Vallenet D."/>
            <person name="Rouy Z."/>
            <person name="Sekowska A."/>
            <person name="Martins Dos Santos V.A."/>
            <person name="de Lorenzo V."/>
            <person name="Danchin A."/>
            <person name="Medigue C."/>
        </authorList>
    </citation>
    <scope>NUCLEOTIDE SEQUENCE [LARGE SCALE GENOMIC DNA]</scope>
    <source>
        <strain evidence="4">ATCC 47054 / DSM 6125 / CFBP 8728 / NCIMB 11950 / KT2440</strain>
    </source>
</reference>
<dbReference type="Pfam" id="PF07007">
    <property type="entry name" value="LprI"/>
    <property type="match status" value="1"/>
</dbReference>
<dbReference type="PATRIC" id="fig|160488.4.peg.333"/>
<dbReference type="HOGENOM" id="CLU_128596_1_1_6"/>
<dbReference type="EMBL" id="AE015451">
    <property type="protein sequence ID" value="AAN65938.1"/>
    <property type="molecule type" value="Genomic_DNA"/>
</dbReference>
<feature type="disulfide bond" evidence="5">
    <location>
        <position position="43"/>
    </location>
</feature>
<keyword evidence="4" id="KW-1185">Reference proteome</keyword>
<dbReference type="PDBsum" id="3GI7"/>
<evidence type="ECO:0000313" key="4">
    <source>
        <dbReference type="Proteomes" id="UP000000556"/>
    </source>
</evidence>
<gene>
    <name evidence="3" type="ordered locus">PP_0307</name>
</gene>
<dbReference type="Proteomes" id="UP000000556">
    <property type="component" value="Chromosome"/>
</dbReference>
<dbReference type="InterPro" id="IPR009739">
    <property type="entry name" value="LprI-like_N"/>
</dbReference>
<feature type="chain" id="PRO_5004301939" description="Lysozyme inhibitor LprI-like N-terminal domain-containing protein" evidence="1">
    <location>
        <begin position="24"/>
        <end position="143"/>
    </location>
</feature>
<dbReference type="Gene3D" id="1.20.1270.180">
    <property type="match status" value="1"/>
</dbReference>
<dbReference type="SMR" id="Q88R27"/>
<evidence type="ECO:0000259" key="2">
    <source>
        <dbReference type="Pfam" id="PF07007"/>
    </source>
</evidence>
<organism evidence="3 4">
    <name type="scientific">Pseudomonas putida (strain ATCC 47054 / DSM 6125 / CFBP 8728 / NCIMB 11950 / KT2440)</name>
    <dbReference type="NCBI Taxonomy" id="160488"/>
    <lineage>
        <taxon>Bacteria</taxon>
        <taxon>Pseudomonadati</taxon>
        <taxon>Pseudomonadota</taxon>
        <taxon>Gammaproteobacteria</taxon>
        <taxon>Pseudomonadales</taxon>
        <taxon>Pseudomonadaceae</taxon>
        <taxon>Pseudomonas</taxon>
    </lineage>
</organism>
<dbReference type="BioCyc" id="PPUT160488:G1G01-340-MONOMER"/>